<evidence type="ECO:0000256" key="2">
    <source>
        <dbReference type="RuleBase" id="RU362097"/>
    </source>
</evidence>
<protein>
    <submittedName>
        <fullName evidence="4">Efflux transporter outer membrane subunit</fullName>
    </submittedName>
</protein>
<evidence type="ECO:0000256" key="1">
    <source>
        <dbReference type="ARBA" id="ARBA00007613"/>
    </source>
</evidence>
<gene>
    <name evidence="4" type="ORF">G9Q97_02975</name>
</gene>
<evidence type="ECO:0000256" key="3">
    <source>
        <dbReference type="SAM" id="Coils"/>
    </source>
</evidence>
<dbReference type="InterPro" id="IPR010131">
    <property type="entry name" value="MdtP/NodT-like"/>
</dbReference>
<keyword evidence="2" id="KW-1134">Transmembrane beta strand</keyword>
<dbReference type="RefSeq" id="WP_166142963.1">
    <property type="nucleotide sequence ID" value="NZ_JAANYN010000001.1"/>
</dbReference>
<comment type="subcellular location">
    <subcellularLocation>
        <location evidence="2">Cell membrane</location>
        <topology evidence="2">Lipid-anchor</topology>
    </subcellularLocation>
</comment>
<name>A0ABX0H5Y6_9BACT</name>
<accession>A0ABX0H5Y6</accession>
<comment type="similarity">
    <text evidence="1 2">Belongs to the outer membrane factor (OMF) (TC 1.B.17) family.</text>
</comment>
<keyword evidence="2" id="KW-0472">Membrane</keyword>
<dbReference type="PANTHER" id="PTHR30203">
    <property type="entry name" value="OUTER MEMBRANE CATION EFFLUX PROTEIN"/>
    <property type="match status" value="1"/>
</dbReference>
<keyword evidence="2" id="KW-0564">Palmitate</keyword>
<keyword evidence="3" id="KW-0175">Coiled coil</keyword>
<dbReference type="EMBL" id="JAANYN010000001">
    <property type="protein sequence ID" value="NHE55773.1"/>
    <property type="molecule type" value="Genomic_DNA"/>
</dbReference>
<reference evidence="4 5" key="1">
    <citation type="submission" date="2020-03" db="EMBL/GenBank/DDBJ databases">
        <title>Cyclobacterium plantarum sp. nov., a marine bacterium isolated from a coastal-marine wetland.</title>
        <authorList>
            <person name="Sanchez-Porro C."/>
            <person name="Ventosa A."/>
            <person name="Amoozegar M."/>
        </authorList>
    </citation>
    <scope>NUCLEOTIDE SEQUENCE [LARGE SCALE GENOMIC DNA]</scope>
    <source>
        <strain evidence="4 5">GBPx2</strain>
    </source>
</reference>
<dbReference type="Gene3D" id="1.20.1600.10">
    <property type="entry name" value="Outer membrane efflux proteins (OEP)"/>
    <property type="match status" value="1"/>
</dbReference>
<sequence>MKKILQSILLVSLLAACKAGKPYMGVDLEIPIKFNPSLSETEQAITDSVNTLDLQKVGDANLEWWQLFEDPLLDTLIRTSLRYNRNAAIAAERVMQNRYALRFQNADMLPKVGAQASADRGNFLFNQIGQTNELFIAGTGLNWEIDFWGRLRNLSDAARYNLLASQYGLKSLQLSLITDVATTYFNWLQALEELEIAERNLALRDSMHRIIVQRFDKGMLQQTDVEQSNILKTIAAGSVPKFHRKSIQLENALNFLVGRNPRRLPAGRSLPELQTDLDINRFSPKDLLENRPDILEAEFQLMAQNAQVGAAKASRLPTISLNATLGIITDDFREWDLSNPLWNIGGQLMGPLFFWGQLQRRVDIEQSIGYQQLFAFENTVLNALREVEDVKVEITTLNQELLAADERKKSALSAQYLSGERYSQGVTSYLEVLESQRQAFDAELSLVQLRQSLLSAYIRFYKAMGGGPLDENMPDNSQQ</sequence>
<dbReference type="NCBIfam" id="TIGR01845">
    <property type="entry name" value="outer_NodT"/>
    <property type="match status" value="1"/>
</dbReference>
<keyword evidence="2" id="KW-0812">Transmembrane</keyword>
<keyword evidence="2" id="KW-0449">Lipoprotein</keyword>
<feature type="coiled-coil region" evidence="3">
    <location>
        <begin position="380"/>
        <end position="407"/>
    </location>
</feature>
<proteinExistence type="inferred from homology"/>
<organism evidence="4 5">
    <name type="scientific">Cyclobacterium plantarum</name>
    <dbReference type="NCBI Taxonomy" id="2716263"/>
    <lineage>
        <taxon>Bacteria</taxon>
        <taxon>Pseudomonadati</taxon>
        <taxon>Bacteroidota</taxon>
        <taxon>Cytophagia</taxon>
        <taxon>Cytophagales</taxon>
        <taxon>Cyclobacteriaceae</taxon>
        <taxon>Cyclobacterium</taxon>
    </lineage>
</organism>
<evidence type="ECO:0000313" key="5">
    <source>
        <dbReference type="Proteomes" id="UP000649799"/>
    </source>
</evidence>
<keyword evidence="5" id="KW-1185">Reference proteome</keyword>
<dbReference type="SUPFAM" id="SSF56954">
    <property type="entry name" value="Outer membrane efflux proteins (OEP)"/>
    <property type="match status" value="1"/>
</dbReference>
<dbReference type="Gene3D" id="2.20.200.10">
    <property type="entry name" value="Outer membrane efflux proteins (OEP)"/>
    <property type="match status" value="1"/>
</dbReference>
<dbReference type="InterPro" id="IPR003423">
    <property type="entry name" value="OMP_efflux"/>
</dbReference>
<dbReference type="Pfam" id="PF02321">
    <property type="entry name" value="OEP"/>
    <property type="match status" value="2"/>
</dbReference>
<dbReference type="PROSITE" id="PS51257">
    <property type="entry name" value="PROKAR_LIPOPROTEIN"/>
    <property type="match status" value="1"/>
</dbReference>
<comment type="caution">
    <text evidence="4">The sequence shown here is derived from an EMBL/GenBank/DDBJ whole genome shotgun (WGS) entry which is preliminary data.</text>
</comment>
<evidence type="ECO:0000313" key="4">
    <source>
        <dbReference type="EMBL" id="NHE55773.1"/>
    </source>
</evidence>
<dbReference type="Proteomes" id="UP000649799">
    <property type="component" value="Unassembled WGS sequence"/>
</dbReference>